<dbReference type="RefSeq" id="WP_232595315.1">
    <property type="nucleotide sequence ID" value="NZ_BSPD01000023.1"/>
</dbReference>
<comment type="caution">
    <text evidence="1">The sequence shown here is derived from an EMBL/GenBank/DDBJ whole genome shotgun (WGS) entry which is preliminary data.</text>
</comment>
<keyword evidence="2" id="KW-1185">Reference proteome</keyword>
<protein>
    <submittedName>
        <fullName evidence="1">Endonuclease V</fullName>
    </submittedName>
</protein>
<dbReference type="EMBL" id="BSPD01000023">
    <property type="protein sequence ID" value="GLS25143.1"/>
    <property type="molecule type" value="Genomic_DNA"/>
</dbReference>
<dbReference type="GO" id="GO:0004519">
    <property type="term" value="F:endonuclease activity"/>
    <property type="evidence" value="ECO:0007669"/>
    <property type="project" value="UniProtKB-KW"/>
</dbReference>
<evidence type="ECO:0000313" key="2">
    <source>
        <dbReference type="Proteomes" id="UP001156870"/>
    </source>
</evidence>
<evidence type="ECO:0000313" key="1">
    <source>
        <dbReference type="EMBL" id="GLS25143.1"/>
    </source>
</evidence>
<dbReference type="Gene3D" id="3.30.2170.10">
    <property type="entry name" value="archaeoglobus fulgidus dsm 4304 superfamily"/>
    <property type="match status" value="1"/>
</dbReference>
<gene>
    <name evidence="1" type="ORF">GCM10007877_08570</name>
</gene>
<dbReference type="AlphaFoldDB" id="A0AA37WKP6"/>
<name>A0AA37WKP6_9GAMM</name>
<accession>A0AA37WKP6</accession>
<keyword evidence="1" id="KW-0255">Endonuclease</keyword>
<proteinExistence type="predicted"/>
<organism evidence="1 2">
    <name type="scientific">Marinibactrum halimedae</name>
    <dbReference type="NCBI Taxonomy" id="1444977"/>
    <lineage>
        <taxon>Bacteria</taxon>
        <taxon>Pseudomonadati</taxon>
        <taxon>Pseudomonadota</taxon>
        <taxon>Gammaproteobacteria</taxon>
        <taxon>Cellvibrionales</taxon>
        <taxon>Cellvibrionaceae</taxon>
        <taxon>Marinibactrum</taxon>
    </lineage>
</organism>
<keyword evidence="1" id="KW-0540">Nuclease</keyword>
<dbReference type="Pfam" id="PF04493">
    <property type="entry name" value="Endonuclease_5"/>
    <property type="match status" value="1"/>
</dbReference>
<sequence>MILAIDVQYSDHSALAAGVLFDSWVSSHPIECFIKAVPDIQPYEPGAFYKRELPCILALLEEIPDNIEVIVVDGFVTLGREKKRGLGMHLYEALDNKIAVVGVAKKAFKDTPLQAEVYRGQSNKPLFVTSVGISQQQANSAIVQMHGKHRIPTLLKKADQLCRGIST</sequence>
<keyword evidence="1" id="KW-0378">Hydrolase</keyword>
<dbReference type="Proteomes" id="UP001156870">
    <property type="component" value="Unassembled WGS sequence"/>
</dbReference>
<dbReference type="GO" id="GO:0006281">
    <property type="term" value="P:DNA repair"/>
    <property type="evidence" value="ECO:0007669"/>
    <property type="project" value="InterPro"/>
</dbReference>
<reference evidence="1 2" key="1">
    <citation type="journal article" date="2014" name="Int. J. Syst. Evol. Microbiol.">
        <title>Complete genome sequence of Corynebacterium casei LMG S-19264T (=DSM 44701T), isolated from a smear-ripened cheese.</title>
        <authorList>
            <consortium name="US DOE Joint Genome Institute (JGI-PGF)"/>
            <person name="Walter F."/>
            <person name="Albersmeier A."/>
            <person name="Kalinowski J."/>
            <person name="Ruckert C."/>
        </authorList>
    </citation>
    <scope>NUCLEOTIDE SEQUENCE [LARGE SCALE GENOMIC DNA]</scope>
    <source>
        <strain evidence="1 2">NBRC 110095</strain>
    </source>
</reference>
<dbReference type="InterPro" id="IPR007581">
    <property type="entry name" value="Endonuclease-V"/>
</dbReference>